<feature type="transmembrane region" description="Helical" evidence="8">
    <location>
        <begin position="405"/>
        <end position="426"/>
    </location>
</feature>
<feature type="transmembrane region" description="Helical" evidence="8">
    <location>
        <begin position="76"/>
        <end position="100"/>
    </location>
</feature>
<dbReference type="PIRSF" id="PIRSF002744">
    <property type="entry name" value="Pur-cyt_permease"/>
    <property type="match status" value="1"/>
</dbReference>
<name>A0A916T0F5_9MICO</name>
<dbReference type="InterPro" id="IPR026030">
    <property type="entry name" value="Pur-cyt_permease_Fcy2/21/22"/>
</dbReference>
<accession>A0A916T0F5</accession>
<evidence type="ECO:0000256" key="5">
    <source>
        <dbReference type="ARBA" id="ARBA00022989"/>
    </source>
</evidence>
<evidence type="ECO:0000313" key="10">
    <source>
        <dbReference type="Proteomes" id="UP000636793"/>
    </source>
</evidence>
<gene>
    <name evidence="9" type="ORF">GCM10011492_14280</name>
</gene>
<dbReference type="Pfam" id="PF02133">
    <property type="entry name" value="Transp_cyt_pur"/>
    <property type="match status" value="1"/>
</dbReference>
<feature type="transmembrane region" description="Helical" evidence="8">
    <location>
        <begin position="502"/>
        <end position="523"/>
    </location>
</feature>
<keyword evidence="6 7" id="KW-0472">Membrane</keyword>
<dbReference type="GO" id="GO:0005886">
    <property type="term" value="C:plasma membrane"/>
    <property type="evidence" value="ECO:0007669"/>
    <property type="project" value="TreeGrafter"/>
</dbReference>
<keyword evidence="10" id="KW-1185">Reference proteome</keyword>
<protein>
    <submittedName>
        <fullName evidence="9">Allantoin permease</fullName>
    </submittedName>
</protein>
<dbReference type="EMBL" id="BMHI01000002">
    <property type="protein sequence ID" value="GGB25367.1"/>
    <property type="molecule type" value="Genomic_DNA"/>
</dbReference>
<keyword evidence="4 8" id="KW-0812">Transmembrane</keyword>
<dbReference type="PANTHER" id="PTHR31806">
    <property type="entry name" value="PURINE-CYTOSINE PERMEASE FCY2-RELATED"/>
    <property type="match status" value="1"/>
</dbReference>
<feature type="transmembrane region" description="Helical" evidence="8">
    <location>
        <begin position="446"/>
        <end position="465"/>
    </location>
</feature>
<feature type="transmembrane region" description="Helical" evidence="8">
    <location>
        <begin position="249"/>
        <end position="269"/>
    </location>
</feature>
<evidence type="ECO:0000313" key="9">
    <source>
        <dbReference type="EMBL" id="GGB25367.1"/>
    </source>
</evidence>
<dbReference type="PANTHER" id="PTHR31806:SF1">
    <property type="entry name" value="PURINE-CYTOSINE PERMEASE FCY2-RELATED"/>
    <property type="match status" value="1"/>
</dbReference>
<reference evidence="9" key="1">
    <citation type="journal article" date="2014" name="Int. J. Syst. Evol. Microbiol.">
        <title>Complete genome sequence of Corynebacterium casei LMG S-19264T (=DSM 44701T), isolated from a smear-ripened cheese.</title>
        <authorList>
            <consortium name="US DOE Joint Genome Institute (JGI-PGF)"/>
            <person name="Walter F."/>
            <person name="Albersmeier A."/>
            <person name="Kalinowski J."/>
            <person name="Ruckert C."/>
        </authorList>
    </citation>
    <scope>NUCLEOTIDE SEQUENCE</scope>
    <source>
        <strain evidence="9">CGMCC 1.15085</strain>
    </source>
</reference>
<dbReference type="Gene3D" id="1.10.4160.10">
    <property type="entry name" value="Hydantoin permease"/>
    <property type="match status" value="1"/>
</dbReference>
<comment type="caution">
    <text evidence="9">The sequence shown here is derived from an EMBL/GenBank/DDBJ whole genome shotgun (WGS) entry which is preliminary data.</text>
</comment>
<dbReference type="AlphaFoldDB" id="A0A916T0F5"/>
<feature type="transmembrane region" description="Helical" evidence="8">
    <location>
        <begin position="190"/>
        <end position="211"/>
    </location>
</feature>
<keyword evidence="5 8" id="KW-1133">Transmembrane helix</keyword>
<keyword evidence="3 7" id="KW-0813">Transport</keyword>
<evidence type="ECO:0000256" key="2">
    <source>
        <dbReference type="ARBA" id="ARBA00008974"/>
    </source>
</evidence>
<sequence>MLSYKFEQTRGVGCSRSPYTLRTAERGGKPSPSQPLICHALAMNETQQDVRRLGVETTGIEIIEEAERTAQPRDLFWPWFAANVSVFGISYAAFVLGFGISFWQSVVVVLIGVIASFALCGIIALAGKRGSAPTMILSRAAFGVTGQKVPGVISWLTSIGWETFLTINATLATATVMHQLGWGGGTTTKIIACIVVAALVVLASVAGYHIIMRMQSWLTWITGIITIVFMIVAASHIDWSKVTAMPSGSWQQTIGALVMVMTGFGLGWINIAADWSRYQRRDASGGQIVVWNTFGGAIAPVILVIFGLLLAGSDKKVASGILANPIGALAEILPTWFLVPFLIAAILSLVSGAVLGIYSSGLTLLSLGVRIPRPTAALVDGVILTLGTIYVVFVAESFASPFQSFLITLGVPLASWAGIMIADIALRKRSYAEEDLFDPAGRYGAWDWTSIGILVITSLIGWGLVVNNYAQDASWNNWQGYLLHPLGLGTYDAKTASWSGNWAYANLGVIAALVLSFLAAYILRRQKVAMQETGPIAEPDAAPAVTKA</sequence>
<comment type="subcellular location">
    <subcellularLocation>
        <location evidence="1">Membrane</location>
        <topology evidence="1">Multi-pass membrane protein</topology>
    </subcellularLocation>
</comment>
<dbReference type="GO" id="GO:0022857">
    <property type="term" value="F:transmembrane transporter activity"/>
    <property type="evidence" value="ECO:0007669"/>
    <property type="project" value="InterPro"/>
</dbReference>
<organism evidence="9 10">
    <name type="scientific">Flexivirga endophytica</name>
    <dbReference type="NCBI Taxonomy" id="1849103"/>
    <lineage>
        <taxon>Bacteria</taxon>
        <taxon>Bacillati</taxon>
        <taxon>Actinomycetota</taxon>
        <taxon>Actinomycetes</taxon>
        <taxon>Micrococcales</taxon>
        <taxon>Dermacoccaceae</taxon>
        <taxon>Flexivirga</taxon>
    </lineage>
</organism>
<feature type="transmembrane region" description="Helical" evidence="8">
    <location>
        <begin position="106"/>
        <end position="126"/>
    </location>
</feature>
<feature type="transmembrane region" description="Helical" evidence="8">
    <location>
        <begin position="289"/>
        <end position="310"/>
    </location>
</feature>
<feature type="transmembrane region" description="Helical" evidence="8">
    <location>
        <begin position="377"/>
        <end position="399"/>
    </location>
</feature>
<comment type="similarity">
    <text evidence="2 7">Belongs to the purine-cytosine permease (2.A.39) family.</text>
</comment>
<evidence type="ECO:0000256" key="8">
    <source>
        <dbReference type="SAM" id="Phobius"/>
    </source>
</evidence>
<evidence type="ECO:0000256" key="1">
    <source>
        <dbReference type="ARBA" id="ARBA00004141"/>
    </source>
</evidence>
<dbReference type="InterPro" id="IPR001248">
    <property type="entry name" value="Pur-cyt_permease"/>
</dbReference>
<feature type="transmembrane region" description="Helical" evidence="8">
    <location>
        <begin position="217"/>
        <end position="237"/>
    </location>
</feature>
<dbReference type="Proteomes" id="UP000636793">
    <property type="component" value="Unassembled WGS sequence"/>
</dbReference>
<reference evidence="9" key="2">
    <citation type="submission" date="2020-09" db="EMBL/GenBank/DDBJ databases">
        <authorList>
            <person name="Sun Q."/>
            <person name="Zhou Y."/>
        </authorList>
    </citation>
    <scope>NUCLEOTIDE SEQUENCE</scope>
    <source>
        <strain evidence="9">CGMCC 1.15085</strain>
    </source>
</reference>
<feature type="transmembrane region" description="Helical" evidence="8">
    <location>
        <begin position="343"/>
        <end position="365"/>
    </location>
</feature>
<evidence type="ECO:0000256" key="4">
    <source>
        <dbReference type="ARBA" id="ARBA00022692"/>
    </source>
</evidence>
<evidence type="ECO:0000256" key="7">
    <source>
        <dbReference type="PIRNR" id="PIRNR002744"/>
    </source>
</evidence>
<evidence type="ECO:0000256" key="3">
    <source>
        <dbReference type="ARBA" id="ARBA00022448"/>
    </source>
</evidence>
<proteinExistence type="inferred from homology"/>
<evidence type="ECO:0000256" key="6">
    <source>
        <dbReference type="ARBA" id="ARBA00023136"/>
    </source>
</evidence>